<evidence type="ECO:0000313" key="3">
    <source>
        <dbReference type="EMBL" id="KAK1692668.1"/>
    </source>
</evidence>
<protein>
    <recommendedName>
        <fullName evidence="2">MATH domain-containing protein</fullName>
    </recommendedName>
</protein>
<sequence length="229" mass="25881">MSAAGHGRLSRSASSIVARPVNGFHLLRIDGYSHTKTVLPGQKLSSQQFTVGVHSWRIDYYPNGSDAAAKPNAISVYLQLVNHTHQHLQVQARYKFSLLDHAGVPAYELPFETGSFTSVPPQYLNGVMVNEEQGPVCGHEEFIGWEDLERRELLIRDDSIVIRCDVGVTQIDESWLAHEHQGDAEDDEYSEEDGYGYSRRQRRPHRRPDDGEFVRRCLAQQPGVIGYHL</sequence>
<dbReference type="InterPro" id="IPR045005">
    <property type="entry name" value="BPM1-6"/>
</dbReference>
<evidence type="ECO:0000256" key="1">
    <source>
        <dbReference type="SAM" id="MobiDB-lite"/>
    </source>
</evidence>
<dbReference type="EMBL" id="JAUUTY010000001">
    <property type="protein sequence ID" value="KAK1692668.1"/>
    <property type="molecule type" value="Genomic_DNA"/>
</dbReference>
<dbReference type="InterPro" id="IPR002083">
    <property type="entry name" value="MATH/TRAF_dom"/>
</dbReference>
<dbReference type="PANTHER" id="PTHR26379">
    <property type="entry name" value="BTB/POZ AND MATH DOMAIN-CONTAINING PROTEIN 1"/>
    <property type="match status" value="1"/>
</dbReference>
<dbReference type="Gene3D" id="2.60.210.10">
    <property type="entry name" value="Apoptosis, Tumor Necrosis Factor Receptor Associated Protein 2, Chain A"/>
    <property type="match status" value="1"/>
</dbReference>
<dbReference type="PANTHER" id="PTHR26379:SF282">
    <property type="entry name" value="OS04G0433000 PROTEIN"/>
    <property type="match status" value="1"/>
</dbReference>
<gene>
    <name evidence="3" type="ORF">QYE76_009365</name>
</gene>
<dbReference type="AlphaFoldDB" id="A0AAD8TV40"/>
<evidence type="ECO:0000259" key="2">
    <source>
        <dbReference type="PROSITE" id="PS50144"/>
    </source>
</evidence>
<dbReference type="GO" id="GO:0016567">
    <property type="term" value="P:protein ubiquitination"/>
    <property type="evidence" value="ECO:0007669"/>
    <property type="project" value="InterPro"/>
</dbReference>
<evidence type="ECO:0000313" key="4">
    <source>
        <dbReference type="Proteomes" id="UP001231189"/>
    </source>
</evidence>
<dbReference type="SUPFAM" id="SSF49599">
    <property type="entry name" value="TRAF domain-like"/>
    <property type="match status" value="1"/>
</dbReference>
<dbReference type="InterPro" id="IPR008974">
    <property type="entry name" value="TRAF-like"/>
</dbReference>
<comment type="caution">
    <text evidence="3">The sequence shown here is derived from an EMBL/GenBank/DDBJ whole genome shotgun (WGS) entry which is preliminary data.</text>
</comment>
<feature type="domain" description="MATH" evidence="2">
    <location>
        <begin position="22"/>
        <end position="166"/>
    </location>
</feature>
<dbReference type="CDD" id="cd00121">
    <property type="entry name" value="MATH"/>
    <property type="match status" value="1"/>
</dbReference>
<feature type="compositionally biased region" description="Acidic residues" evidence="1">
    <location>
        <begin position="184"/>
        <end position="194"/>
    </location>
</feature>
<proteinExistence type="predicted"/>
<accession>A0AAD8TV40</accession>
<dbReference type="Pfam" id="PF22486">
    <property type="entry name" value="MATH_2"/>
    <property type="match status" value="1"/>
</dbReference>
<dbReference type="Proteomes" id="UP001231189">
    <property type="component" value="Unassembled WGS sequence"/>
</dbReference>
<reference evidence="3" key="1">
    <citation type="submission" date="2023-07" db="EMBL/GenBank/DDBJ databases">
        <title>A chromosome-level genome assembly of Lolium multiflorum.</title>
        <authorList>
            <person name="Chen Y."/>
            <person name="Copetti D."/>
            <person name="Kolliker R."/>
            <person name="Studer B."/>
        </authorList>
    </citation>
    <scope>NUCLEOTIDE SEQUENCE</scope>
    <source>
        <strain evidence="3">02402/16</strain>
        <tissue evidence="3">Leaf</tissue>
    </source>
</reference>
<name>A0AAD8TV40_LOLMU</name>
<feature type="region of interest" description="Disordered" evidence="1">
    <location>
        <begin position="179"/>
        <end position="211"/>
    </location>
</feature>
<keyword evidence="4" id="KW-1185">Reference proteome</keyword>
<dbReference type="PROSITE" id="PS50144">
    <property type="entry name" value="MATH"/>
    <property type="match status" value="1"/>
</dbReference>
<organism evidence="3 4">
    <name type="scientific">Lolium multiflorum</name>
    <name type="common">Italian ryegrass</name>
    <name type="synonym">Lolium perenne subsp. multiflorum</name>
    <dbReference type="NCBI Taxonomy" id="4521"/>
    <lineage>
        <taxon>Eukaryota</taxon>
        <taxon>Viridiplantae</taxon>
        <taxon>Streptophyta</taxon>
        <taxon>Embryophyta</taxon>
        <taxon>Tracheophyta</taxon>
        <taxon>Spermatophyta</taxon>
        <taxon>Magnoliopsida</taxon>
        <taxon>Liliopsida</taxon>
        <taxon>Poales</taxon>
        <taxon>Poaceae</taxon>
        <taxon>BOP clade</taxon>
        <taxon>Pooideae</taxon>
        <taxon>Poodae</taxon>
        <taxon>Poeae</taxon>
        <taxon>Poeae Chloroplast Group 2 (Poeae type)</taxon>
        <taxon>Loliodinae</taxon>
        <taxon>Loliinae</taxon>
        <taxon>Lolium</taxon>
    </lineage>
</organism>